<evidence type="ECO:0000256" key="11">
    <source>
        <dbReference type="SAM" id="MobiDB-lite"/>
    </source>
</evidence>
<dbReference type="InterPro" id="IPR004255">
    <property type="entry name" value="O-acyltransferase_WSD1_N"/>
</dbReference>
<dbReference type="EC" id="2.3.1.20" evidence="4"/>
<evidence type="ECO:0000313" key="14">
    <source>
        <dbReference type="EMBL" id="GAA0250749.1"/>
    </source>
</evidence>
<dbReference type="Gene3D" id="3.30.559.10">
    <property type="entry name" value="Chloramphenicol acetyltransferase-like domain"/>
    <property type="match status" value="1"/>
</dbReference>
<protein>
    <recommendedName>
        <fullName evidence="4">diacylglycerol O-acyltransferase</fullName>
        <ecNumber evidence="4">2.3.1.20</ecNumber>
    </recommendedName>
</protein>
<comment type="pathway">
    <text evidence="1">Glycerolipid metabolism; triacylglycerol biosynthesis.</text>
</comment>
<dbReference type="RefSeq" id="WP_343937181.1">
    <property type="nucleotide sequence ID" value="NZ_BAAABU010000018.1"/>
</dbReference>
<keyword evidence="15" id="KW-1185">Reference proteome</keyword>
<sequence length="464" mass="49175">MTATTRHLGVLDTAFLDVEDADPHVSLAIGSVLVLDGPPPDHAEFVARVGPRLLSLPGATATVRRGPLGAPELVEDHRSSLDHHVRRVAATAPGDDAALHDLVASIMEQRLDRDHPLWECWVVEGLAGDRWAVVLKVHHCLVDGVGGVDLLTALCTDQLTTSPRGVRPSTPSPLRAARRVVRGAAELIGAAVPVATSSLIGPIGARRRYRVVRASLPEVAAAGRAFGATVNDVVLTAVSAGLRALLLARGEPPYARAVRALVPVSVRDERTGLGGNAISVRLPFLPIHITDPLEALDKVHRAMRHRRGTGESDAGQAFLALARHACPRLLSSGVRLGARLPQRSITTVTTNVPGPRHELSLAGRAVAEILPYVPLALDLRTGIAALTYQNHLTIGITGDRTTTPDLDVLATNIDHELHRLTTLATPPRQPKAIRTGTAPANGDPGRRLRTTTSQRPSDVSTSGS</sequence>
<evidence type="ECO:0000259" key="13">
    <source>
        <dbReference type="Pfam" id="PF06974"/>
    </source>
</evidence>
<keyword evidence="5" id="KW-0444">Lipid biosynthesis</keyword>
<feature type="region of interest" description="Disordered" evidence="11">
    <location>
        <begin position="423"/>
        <end position="464"/>
    </location>
</feature>
<evidence type="ECO:0000256" key="5">
    <source>
        <dbReference type="ARBA" id="ARBA00022516"/>
    </source>
</evidence>
<proteinExistence type="inferred from homology"/>
<evidence type="ECO:0000256" key="2">
    <source>
        <dbReference type="ARBA" id="ARBA00005189"/>
    </source>
</evidence>
<accession>A0ABP3E6A6</accession>
<dbReference type="Proteomes" id="UP001500416">
    <property type="component" value="Unassembled WGS sequence"/>
</dbReference>
<dbReference type="PANTHER" id="PTHR31650">
    <property type="entry name" value="O-ACYLTRANSFERASE (WSD1-LIKE) FAMILY PROTEIN"/>
    <property type="match status" value="1"/>
</dbReference>
<dbReference type="EMBL" id="BAAABU010000018">
    <property type="protein sequence ID" value="GAA0250749.1"/>
    <property type="molecule type" value="Genomic_DNA"/>
</dbReference>
<comment type="similarity">
    <text evidence="3">Belongs to the long-chain O-acyltransferase family.</text>
</comment>
<keyword evidence="7" id="KW-0319">Glycerol metabolism</keyword>
<evidence type="ECO:0000256" key="6">
    <source>
        <dbReference type="ARBA" id="ARBA00022679"/>
    </source>
</evidence>
<reference evidence="15" key="1">
    <citation type="journal article" date="2019" name="Int. J. Syst. Evol. Microbiol.">
        <title>The Global Catalogue of Microorganisms (GCM) 10K type strain sequencing project: providing services to taxonomists for standard genome sequencing and annotation.</title>
        <authorList>
            <consortium name="The Broad Institute Genomics Platform"/>
            <consortium name="The Broad Institute Genome Sequencing Center for Infectious Disease"/>
            <person name="Wu L."/>
            <person name="Ma J."/>
        </authorList>
    </citation>
    <scope>NUCLEOTIDE SEQUENCE [LARGE SCALE GENOMIC DNA]</scope>
    <source>
        <strain evidence="15">JCM 3380</strain>
    </source>
</reference>
<evidence type="ECO:0000256" key="1">
    <source>
        <dbReference type="ARBA" id="ARBA00004771"/>
    </source>
</evidence>
<feature type="compositionally biased region" description="Polar residues" evidence="11">
    <location>
        <begin position="450"/>
        <end position="464"/>
    </location>
</feature>
<organism evidence="14 15">
    <name type="scientific">Saccharothrix mutabilis subsp. mutabilis</name>
    <dbReference type="NCBI Taxonomy" id="66855"/>
    <lineage>
        <taxon>Bacteria</taxon>
        <taxon>Bacillati</taxon>
        <taxon>Actinomycetota</taxon>
        <taxon>Actinomycetes</taxon>
        <taxon>Pseudonocardiales</taxon>
        <taxon>Pseudonocardiaceae</taxon>
        <taxon>Saccharothrix</taxon>
    </lineage>
</organism>
<comment type="pathway">
    <text evidence="2">Lipid metabolism.</text>
</comment>
<gene>
    <name evidence="14" type="ORF">GCM10010492_58730</name>
</gene>
<dbReference type="InterPro" id="IPR045034">
    <property type="entry name" value="O-acyltransferase_WSD1-like"/>
</dbReference>
<feature type="domain" description="O-acyltransferase WSD1 C-terminal" evidence="13">
    <location>
        <begin position="275"/>
        <end position="420"/>
    </location>
</feature>
<evidence type="ECO:0000259" key="12">
    <source>
        <dbReference type="Pfam" id="PF03007"/>
    </source>
</evidence>
<keyword evidence="6" id="KW-0808">Transferase</keyword>
<dbReference type="Pfam" id="PF06974">
    <property type="entry name" value="WS_DGAT_C"/>
    <property type="match status" value="1"/>
</dbReference>
<evidence type="ECO:0000313" key="15">
    <source>
        <dbReference type="Proteomes" id="UP001500416"/>
    </source>
</evidence>
<dbReference type="SUPFAM" id="SSF52777">
    <property type="entry name" value="CoA-dependent acyltransferases"/>
    <property type="match status" value="1"/>
</dbReference>
<evidence type="ECO:0000256" key="3">
    <source>
        <dbReference type="ARBA" id="ARBA00009587"/>
    </source>
</evidence>
<evidence type="ECO:0000256" key="10">
    <source>
        <dbReference type="ARBA" id="ARBA00048109"/>
    </source>
</evidence>
<evidence type="ECO:0000256" key="9">
    <source>
        <dbReference type="ARBA" id="ARBA00023315"/>
    </source>
</evidence>
<dbReference type="PANTHER" id="PTHR31650:SF1">
    <property type="entry name" value="WAX ESTER SYNTHASE_DIACYLGLYCEROL ACYLTRANSFERASE 4-RELATED"/>
    <property type="match status" value="1"/>
</dbReference>
<feature type="domain" description="O-acyltransferase WSD1-like N-terminal" evidence="12">
    <location>
        <begin position="10"/>
        <end position="183"/>
    </location>
</feature>
<keyword evidence="8" id="KW-0443">Lipid metabolism</keyword>
<dbReference type="Pfam" id="PF03007">
    <property type="entry name" value="WS_DGAT_cat"/>
    <property type="match status" value="1"/>
</dbReference>
<evidence type="ECO:0000256" key="8">
    <source>
        <dbReference type="ARBA" id="ARBA00023098"/>
    </source>
</evidence>
<evidence type="ECO:0000256" key="4">
    <source>
        <dbReference type="ARBA" id="ARBA00013244"/>
    </source>
</evidence>
<dbReference type="InterPro" id="IPR023213">
    <property type="entry name" value="CAT-like_dom_sf"/>
</dbReference>
<name>A0ABP3E6A6_9PSEU</name>
<comment type="caution">
    <text evidence="14">The sequence shown here is derived from an EMBL/GenBank/DDBJ whole genome shotgun (WGS) entry which is preliminary data.</text>
</comment>
<dbReference type="InterPro" id="IPR009721">
    <property type="entry name" value="O-acyltransferase_WSD1_C"/>
</dbReference>
<comment type="catalytic activity">
    <reaction evidence="10">
        <text>an acyl-CoA + a 1,2-diacyl-sn-glycerol = a triacyl-sn-glycerol + CoA</text>
        <dbReference type="Rhea" id="RHEA:10868"/>
        <dbReference type="ChEBI" id="CHEBI:17815"/>
        <dbReference type="ChEBI" id="CHEBI:57287"/>
        <dbReference type="ChEBI" id="CHEBI:58342"/>
        <dbReference type="ChEBI" id="CHEBI:64615"/>
        <dbReference type="EC" id="2.3.1.20"/>
    </reaction>
</comment>
<keyword evidence="9" id="KW-0012">Acyltransferase</keyword>
<evidence type="ECO:0000256" key="7">
    <source>
        <dbReference type="ARBA" id="ARBA00022798"/>
    </source>
</evidence>